<dbReference type="Pfam" id="PF08240">
    <property type="entry name" value="ADH_N"/>
    <property type="match status" value="1"/>
</dbReference>
<evidence type="ECO:0000259" key="1">
    <source>
        <dbReference type="SMART" id="SM00829"/>
    </source>
</evidence>
<dbReference type="PANTHER" id="PTHR11695">
    <property type="entry name" value="ALCOHOL DEHYDROGENASE RELATED"/>
    <property type="match status" value="1"/>
</dbReference>
<dbReference type="GO" id="GO:0004022">
    <property type="term" value="F:alcohol dehydrogenase (NAD+) activity"/>
    <property type="evidence" value="ECO:0007669"/>
    <property type="project" value="UniProtKB-EC"/>
</dbReference>
<dbReference type="Gene3D" id="3.90.180.10">
    <property type="entry name" value="Medium-chain alcohol dehydrogenases, catalytic domain"/>
    <property type="match status" value="1"/>
</dbReference>
<dbReference type="InterPro" id="IPR020843">
    <property type="entry name" value="ER"/>
</dbReference>
<dbReference type="InterPro" id="IPR013154">
    <property type="entry name" value="ADH-like_N"/>
</dbReference>
<feature type="domain" description="Enoyl reductase (ER)" evidence="1">
    <location>
        <begin position="14"/>
        <end position="321"/>
    </location>
</feature>
<gene>
    <name evidence="2" type="primary">adhT_1</name>
    <name evidence="2" type="ORF">Mal33_38470</name>
</gene>
<reference evidence="2 3" key="1">
    <citation type="submission" date="2019-02" db="EMBL/GenBank/DDBJ databases">
        <title>Deep-cultivation of Planctomycetes and their phenomic and genomic characterization uncovers novel biology.</title>
        <authorList>
            <person name="Wiegand S."/>
            <person name="Jogler M."/>
            <person name="Boedeker C."/>
            <person name="Pinto D."/>
            <person name="Vollmers J."/>
            <person name="Rivas-Marin E."/>
            <person name="Kohn T."/>
            <person name="Peeters S.H."/>
            <person name="Heuer A."/>
            <person name="Rast P."/>
            <person name="Oberbeckmann S."/>
            <person name="Bunk B."/>
            <person name="Jeske O."/>
            <person name="Meyerdierks A."/>
            <person name="Storesund J.E."/>
            <person name="Kallscheuer N."/>
            <person name="Luecker S."/>
            <person name="Lage O.M."/>
            <person name="Pohl T."/>
            <person name="Merkel B.J."/>
            <person name="Hornburger P."/>
            <person name="Mueller R.-W."/>
            <person name="Bruemmer F."/>
            <person name="Labrenz M."/>
            <person name="Spormann A.M."/>
            <person name="Op den Camp H."/>
            <person name="Overmann J."/>
            <person name="Amann R."/>
            <person name="Jetten M.S.M."/>
            <person name="Mascher T."/>
            <person name="Medema M.H."/>
            <person name="Devos D.P."/>
            <person name="Kaster A.-K."/>
            <person name="Ovreas L."/>
            <person name="Rohde M."/>
            <person name="Galperin M.Y."/>
            <person name="Jogler C."/>
        </authorList>
    </citation>
    <scope>NUCLEOTIDE SEQUENCE [LARGE SCALE GENOMIC DNA]</scope>
    <source>
        <strain evidence="2 3">Mal33</strain>
    </source>
</reference>
<name>A0A518IXL3_9BACT</name>
<dbReference type="SUPFAM" id="SSF51735">
    <property type="entry name" value="NAD(P)-binding Rossmann-fold domains"/>
    <property type="match status" value="1"/>
</dbReference>
<dbReference type="Proteomes" id="UP000316770">
    <property type="component" value="Chromosome"/>
</dbReference>
<dbReference type="InterPro" id="IPR036291">
    <property type="entry name" value="NAD(P)-bd_dom_sf"/>
</dbReference>
<protein>
    <submittedName>
        <fullName evidence="2">Alcohol dehydrogenase</fullName>
        <ecNumber evidence="2">1.1.1.1</ecNumber>
    </submittedName>
</protein>
<dbReference type="InterPro" id="IPR011032">
    <property type="entry name" value="GroES-like_sf"/>
</dbReference>
<dbReference type="InterPro" id="IPR050700">
    <property type="entry name" value="YIM1/Zinc_Alcohol_DH_Fams"/>
</dbReference>
<dbReference type="PANTHER" id="PTHR11695:SF648">
    <property type="entry name" value="ZINC-BINDING OXIDOREDUCTASE"/>
    <property type="match status" value="1"/>
</dbReference>
<evidence type="ECO:0000313" key="2">
    <source>
        <dbReference type="EMBL" id="QDV57832.1"/>
    </source>
</evidence>
<proteinExistence type="predicted"/>
<dbReference type="SUPFAM" id="SSF50129">
    <property type="entry name" value="GroES-like"/>
    <property type="match status" value="1"/>
</dbReference>
<dbReference type="EMBL" id="CP036318">
    <property type="protein sequence ID" value="QDV57832.1"/>
    <property type="molecule type" value="Genomic_DNA"/>
</dbReference>
<dbReference type="CDD" id="cd08267">
    <property type="entry name" value="MDR1"/>
    <property type="match status" value="1"/>
</dbReference>
<organism evidence="2 3">
    <name type="scientific">Rosistilla oblonga</name>
    <dbReference type="NCBI Taxonomy" id="2527990"/>
    <lineage>
        <taxon>Bacteria</taxon>
        <taxon>Pseudomonadati</taxon>
        <taxon>Planctomycetota</taxon>
        <taxon>Planctomycetia</taxon>
        <taxon>Pirellulales</taxon>
        <taxon>Pirellulaceae</taxon>
        <taxon>Rosistilla</taxon>
    </lineage>
</organism>
<dbReference type="SMART" id="SM00829">
    <property type="entry name" value="PKS_ER"/>
    <property type="match status" value="1"/>
</dbReference>
<sequence length="332" mass="36094">MSEPMRAAVRHRYGPPEVLEIRAIDRPDCGPGQVLVRVHATTVNRTDCAVLMAKPFIMRPMTGWIHPKRATTGTDFAGEVVAVGAEVDEFEIGDRVWGFHDEGLSSHAEYLVAGRRENVAKMPAGVSFVDAAASLEAAHYAANFVKRLQVHQGDRVLVNGASGAIGSAVVQLLKNKGVVVTAVCGTANIPRVETLNPDEIIDYEREDFRQTSTRFHAVLDAVGKSSFGRCRHLLLPRGVYISSELGWGCQNPLLALVTPCLRGKVVRFPLPTNIAASMQQMGALLTEGKFAPLIDRQYPLEEIRDAFGYVLTGEKCGNVMLTFDVGVEALAD</sequence>
<accession>A0A518IXL3</accession>
<keyword evidence="2" id="KW-0560">Oxidoreductase</keyword>
<dbReference type="Pfam" id="PF13602">
    <property type="entry name" value="ADH_zinc_N_2"/>
    <property type="match status" value="1"/>
</dbReference>
<dbReference type="AlphaFoldDB" id="A0A518IXL3"/>
<dbReference type="EC" id="1.1.1.1" evidence="2"/>
<dbReference type="Gene3D" id="3.40.50.720">
    <property type="entry name" value="NAD(P)-binding Rossmann-like Domain"/>
    <property type="match status" value="1"/>
</dbReference>
<keyword evidence="3" id="KW-1185">Reference proteome</keyword>
<evidence type="ECO:0000313" key="3">
    <source>
        <dbReference type="Proteomes" id="UP000316770"/>
    </source>
</evidence>